<dbReference type="STRING" id="456900.A0A151I961"/>
<name>A0A151I961_9HYME</name>
<gene>
    <name evidence="1" type="ORF">ALC62_14006</name>
</gene>
<dbReference type="EMBL" id="KQ978302">
    <property type="protein sequence ID" value="KYM95345.1"/>
    <property type="molecule type" value="Genomic_DNA"/>
</dbReference>
<evidence type="ECO:0000313" key="1">
    <source>
        <dbReference type="EMBL" id="KYM95345.1"/>
    </source>
</evidence>
<proteinExistence type="predicted"/>
<evidence type="ECO:0000313" key="2">
    <source>
        <dbReference type="Proteomes" id="UP000078542"/>
    </source>
</evidence>
<sequence>MTDCKPASTPMVGSVRLDTEDSEDLESMVPYRELVGSLLYLAVSTRPDIAHVVSALGQFNCNHKTKHWIAAKHVLRYLKGTMNFSLSFKRTQKDLIGYVDADWGNCRVDRRSYTGIVFIFAGGAISWESRKQRTVALSSTEAEYMGLTDAAKEAVYLITFLTELGLETMAKITLFNDNQGAKHLAHNPVYHGRSKHIDIRYNYIREVLQTQPIRLDYLPTEQMLADILTKGLPKGKHEFCVNKLGLAHRAAKRVELEGECWNSTSPLFDYNMFKR</sequence>
<dbReference type="Proteomes" id="UP000078542">
    <property type="component" value="Unassembled WGS sequence"/>
</dbReference>
<dbReference type="CDD" id="cd09272">
    <property type="entry name" value="RNase_HI_RT_Ty1"/>
    <property type="match status" value="1"/>
</dbReference>
<keyword evidence="2" id="KW-1185">Reference proteome</keyword>
<dbReference type="AlphaFoldDB" id="A0A151I961"/>
<dbReference type="SUPFAM" id="SSF56672">
    <property type="entry name" value="DNA/RNA polymerases"/>
    <property type="match status" value="1"/>
</dbReference>
<dbReference type="InterPro" id="IPR043502">
    <property type="entry name" value="DNA/RNA_pol_sf"/>
</dbReference>
<dbReference type="PANTHER" id="PTHR11439">
    <property type="entry name" value="GAG-POL-RELATED RETROTRANSPOSON"/>
    <property type="match status" value="1"/>
</dbReference>
<accession>A0A151I961</accession>
<organism evidence="1 2">
    <name type="scientific">Cyphomyrmex costatus</name>
    <dbReference type="NCBI Taxonomy" id="456900"/>
    <lineage>
        <taxon>Eukaryota</taxon>
        <taxon>Metazoa</taxon>
        <taxon>Ecdysozoa</taxon>
        <taxon>Arthropoda</taxon>
        <taxon>Hexapoda</taxon>
        <taxon>Insecta</taxon>
        <taxon>Pterygota</taxon>
        <taxon>Neoptera</taxon>
        <taxon>Endopterygota</taxon>
        <taxon>Hymenoptera</taxon>
        <taxon>Apocrita</taxon>
        <taxon>Aculeata</taxon>
        <taxon>Formicoidea</taxon>
        <taxon>Formicidae</taxon>
        <taxon>Myrmicinae</taxon>
        <taxon>Cyphomyrmex</taxon>
    </lineage>
</organism>
<reference evidence="1 2" key="1">
    <citation type="submission" date="2016-03" db="EMBL/GenBank/DDBJ databases">
        <title>Cyphomyrmex costatus WGS genome.</title>
        <authorList>
            <person name="Nygaard S."/>
            <person name="Hu H."/>
            <person name="Boomsma J."/>
            <person name="Zhang G."/>
        </authorList>
    </citation>
    <scope>NUCLEOTIDE SEQUENCE [LARGE SCALE GENOMIC DNA]</scope>
    <source>
        <strain evidence="1">MS0001</strain>
        <tissue evidence="1">Whole body</tissue>
    </source>
</reference>
<protein>
    <submittedName>
        <fullName evidence="1">Copia protein</fullName>
    </submittedName>
</protein>
<dbReference type="GO" id="GO:0071897">
    <property type="term" value="P:DNA biosynthetic process"/>
    <property type="evidence" value="ECO:0007669"/>
    <property type="project" value="UniProtKB-ARBA"/>
</dbReference>
<dbReference type="PANTHER" id="PTHR11439:SF467">
    <property type="entry name" value="INTEGRASE CATALYTIC DOMAIN-CONTAINING PROTEIN"/>
    <property type="match status" value="1"/>
</dbReference>